<dbReference type="PANTHER" id="PTHR30472">
    <property type="entry name" value="FERRIC ENTEROBACTIN TRANSPORT SYSTEM PERMEASE PROTEIN"/>
    <property type="match status" value="1"/>
</dbReference>
<comment type="caution">
    <text evidence="10">The sequence shown here is derived from an EMBL/GenBank/DDBJ whole genome shotgun (WGS) entry which is preliminary data.</text>
</comment>
<evidence type="ECO:0000256" key="5">
    <source>
        <dbReference type="ARBA" id="ARBA00022692"/>
    </source>
</evidence>
<evidence type="ECO:0000256" key="1">
    <source>
        <dbReference type="ARBA" id="ARBA00004651"/>
    </source>
</evidence>
<sequence>MAILAALGSGVAVLALAHLGQGTSNLPLSSVWNWVIGSADPATNAIIHGARLPRLIGGLVIGALLGAAGTLMQAVARNPLASPDTLAVSSGAQLAVTVVAALGLQLALPVTGAVALLGAALAALLVLTIAGTREILRVVLVGSALAMGMSSLATFLLLIRQQETTGLYAWGSGSLVLSDVDSVRQLAPAIIVTVIAAVVLAGRLRILALQDDQAQALGANLPRERLIHLSLAVTMCAVTVTIAGPIGFVGLVAPVGVSLASRSLPALRQPRYSLFASMLLGAALIIGADVALRALGGAAETVKVPTGVVTSIVGGLLLVFLGVGPSGWPASWTRAGPVRCGGPAGSSRRPAWRSSPPPPSASCSATCPCCSATSGTGCRVRRSPRSQQPSTPAPSGSALRSWPGAHWGSPEPASRWSRATAWRIRACWASRPVVASRPS</sequence>
<feature type="transmembrane region" description="Helical" evidence="9">
    <location>
        <begin position="226"/>
        <end position="252"/>
    </location>
</feature>
<feature type="region of interest" description="Disordered" evidence="8">
    <location>
        <begin position="339"/>
        <end position="415"/>
    </location>
</feature>
<feature type="compositionally biased region" description="Low complexity" evidence="8">
    <location>
        <begin position="345"/>
        <end position="354"/>
    </location>
</feature>
<organism evidence="10 11">
    <name type="scientific">Tessaracoccus lubricantis</name>
    <dbReference type="NCBI Taxonomy" id="545543"/>
    <lineage>
        <taxon>Bacteria</taxon>
        <taxon>Bacillati</taxon>
        <taxon>Actinomycetota</taxon>
        <taxon>Actinomycetes</taxon>
        <taxon>Propionibacteriales</taxon>
        <taxon>Propionibacteriaceae</taxon>
        <taxon>Tessaracoccus</taxon>
    </lineage>
</organism>
<evidence type="ECO:0000256" key="9">
    <source>
        <dbReference type="SAM" id="Phobius"/>
    </source>
</evidence>
<dbReference type="InterPro" id="IPR000522">
    <property type="entry name" value="ABC_transptr_permease_BtuC"/>
</dbReference>
<proteinExistence type="inferred from homology"/>
<gene>
    <name evidence="10" type="ORF">GCM10025789_24290</name>
</gene>
<comment type="subcellular location">
    <subcellularLocation>
        <location evidence="1">Cell membrane</location>
        <topology evidence="1">Multi-pass membrane protein</topology>
    </subcellularLocation>
</comment>
<dbReference type="SUPFAM" id="SSF81345">
    <property type="entry name" value="ABC transporter involved in vitamin B12 uptake, BtuC"/>
    <property type="match status" value="1"/>
</dbReference>
<evidence type="ECO:0000256" key="8">
    <source>
        <dbReference type="SAM" id="MobiDB-lite"/>
    </source>
</evidence>
<dbReference type="Gene3D" id="1.10.3470.10">
    <property type="entry name" value="ABC transporter involved in vitamin B12 uptake, BtuC"/>
    <property type="match status" value="1"/>
</dbReference>
<dbReference type="Proteomes" id="UP001501521">
    <property type="component" value="Unassembled WGS sequence"/>
</dbReference>
<keyword evidence="7 9" id="KW-0472">Membrane</keyword>
<keyword evidence="11" id="KW-1185">Reference proteome</keyword>
<feature type="transmembrane region" description="Helical" evidence="9">
    <location>
        <begin position="304"/>
        <end position="324"/>
    </location>
</feature>
<evidence type="ECO:0000313" key="11">
    <source>
        <dbReference type="Proteomes" id="UP001501521"/>
    </source>
</evidence>
<evidence type="ECO:0000256" key="4">
    <source>
        <dbReference type="ARBA" id="ARBA00022475"/>
    </source>
</evidence>
<evidence type="ECO:0008006" key="12">
    <source>
        <dbReference type="Google" id="ProtNLM"/>
    </source>
</evidence>
<comment type="similarity">
    <text evidence="2">Belongs to the binding-protein-dependent transport system permease family. FecCD subfamily.</text>
</comment>
<accession>A0ABP9FJW8</accession>
<dbReference type="Pfam" id="PF01032">
    <property type="entry name" value="FecCD"/>
    <property type="match status" value="1"/>
</dbReference>
<evidence type="ECO:0000256" key="2">
    <source>
        <dbReference type="ARBA" id="ARBA00007935"/>
    </source>
</evidence>
<feature type="transmembrane region" description="Helical" evidence="9">
    <location>
        <begin position="138"/>
        <end position="159"/>
    </location>
</feature>
<evidence type="ECO:0000256" key="3">
    <source>
        <dbReference type="ARBA" id="ARBA00022448"/>
    </source>
</evidence>
<feature type="compositionally biased region" description="Low complexity" evidence="8">
    <location>
        <begin position="385"/>
        <end position="395"/>
    </location>
</feature>
<name>A0ABP9FJW8_9ACTN</name>
<evidence type="ECO:0000313" key="10">
    <source>
        <dbReference type="EMBL" id="GAA4904351.1"/>
    </source>
</evidence>
<feature type="transmembrane region" description="Helical" evidence="9">
    <location>
        <begin position="113"/>
        <end position="131"/>
    </location>
</feature>
<evidence type="ECO:0000256" key="6">
    <source>
        <dbReference type="ARBA" id="ARBA00022989"/>
    </source>
</evidence>
<keyword evidence="4" id="KW-1003">Cell membrane</keyword>
<evidence type="ECO:0000256" key="7">
    <source>
        <dbReference type="ARBA" id="ARBA00023136"/>
    </source>
</evidence>
<dbReference type="CDD" id="cd06550">
    <property type="entry name" value="TM_ABC_iron-siderophores_like"/>
    <property type="match status" value="1"/>
</dbReference>
<dbReference type="PANTHER" id="PTHR30472:SF37">
    <property type="entry name" value="FE(3+) DICITRATE TRANSPORT SYSTEM PERMEASE PROTEIN FECD-RELATED"/>
    <property type="match status" value="1"/>
</dbReference>
<keyword evidence="6 9" id="KW-1133">Transmembrane helix</keyword>
<dbReference type="InterPro" id="IPR037294">
    <property type="entry name" value="ABC_BtuC-like"/>
</dbReference>
<dbReference type="EMBL" id="BAABLV010000036">
    <property type="protein sequence ID" value="GAA4904351.1"/>
    <property type="molecule type" value="Genomic_DNA"/>
</dbReference>
<reference evidence="11" key="1">
    <citation type="journal article" date="2019" name="Int. J. Syst. Evol. Microbiol.">
        <title>The Global Catalogue of Microorganisms (GCM) 10K type strain sequencing project: providing services to taxonomists for standard genome sequencing and annotation.</title>
        <authorList>
            <consortium name="The Broad Institute Genomics Platform"/>
            <consortium name="The Broad Institute Genome Sequencing Center for Infectious Disease"/>
            <person name="Wu L."/>
            <person name="Ma J."/>
        </authorList>
    </citation>
    <scope>NUCLEOTIDE SEQUENCE [LARGE SCALE GENOMIC DNA]</scope>
    <source>
        <strain evidence="11">JCM 19125</strain>
    </source>
</reference>
<keyword evidence="3" id="KW-0813">Transport</keyword>
<feature type="compositionally biased region" description="Low complexity" evidence="8">
    <location>
        <begin position="361"/>
        <end position="378"/>
    </location>
</feature>
<feature type="transmembrane region" description="Helical" evidence="9">
    <location>
        <begin position="186"/>
        <end position="206"/>
    </location>
</feature>
<protein>
    <recommendedName>
        <fullName evidence="12">Iron ABC transporter permease</fullName>
    </recommendedName>
</protein>
<feature type="transmembrane region" description="Helical" evidence="9">
    <location>
        <begin position="272"/>
        <end position="292"/>
    </location>
</feature>
<keyword evidence="5 9" id="KW-0812">Transmembrane</keyword>
<feature type="transmembrane region" description="Helical" evidence="9">
    <location>
        <begin position="55"/>
        <end position="74"/>
    </location>
</feature>